<dbReference type="GO" id="GO:0005737">
    <property type="term" value="C:cytoplasm"/>
    <property type="evidence" value="ECO:0007669"/>
    <property type="project" value="UniProtKB-SubCell"/>
</dbReference>
<dbReference type="EMBL" id="BEZZ01000174">
    <property type="protein sequence ID" value="GCC27721.1"/>
    <property type="molecule type" value="Genomic_DNA"/>
</dbReference>
<dbReference type="OrthoDB" id="205623at2759"/>
<dbReference type="Pfam" id="PF00685">
    <property type="entry name" value="Sulfotransfer_1"/>
    <property type="match status" value="1"/>
</dbReference>
<dbReference type="SUPFAM" id="SSF52540">
    <property type="entry name" value="P-loop containing nucleoside triphosphate hydrolases"/>
    <property type="match status" value="1"/>
</dbReference>
<dbReference type="Gene3D" id="3.40.50.300">
    <property type="entry name" value="P-loop containing nucleotide triphosphate hydrolases"/>
    <property type="match status" value="1"/>
</dbReference>
<dbReference type="FunFam" id="3.40.50.300:FF:000433">
    <property type="entry name" value="Estrogen sulfotransferase"/>
    <property type="match status" value="1"/>
</dbReference>
<evidence type="ECO:0000256" key="5">
    <source>
        <dbReference type="RuleBase" id="RU361155"/>
    </source>
</evidence>
<name>A0A401SBD5_CHIPU</name>
<organism evidence="7 8">
    <name type="scientific">Chiloscyllium punctatum</name>
    <name type="common">Brownbanded bambooshark</name>
    <name type="synonym">Hemiscyllium punctatum</name>
    <dbReference type="NCBI Taxonomy" id="137246"/>
    <lineage>
        <taxon>Eukaryota</taxon>
        <taxon>Metazoa</taxon>
        <taxon>Chordata</taxon>
        <taxon>Craniata</taxon>
        <taxon>Vertebrata</taxon>
        <taxon>Chondrichthyes</taxon>
        <taxon>Elasmobranchii</taxon>
        <taxon>Galeomorphii</taxon>
        <taxon>Galeoidea</taxon>
        <taxon>Orectolobiformes</taxon>
        <taxon>Hemiscylliidae</taxon>
        <taxon>Chiloscyllium</taxon>
    </lineage>
</organism>
<evidence type="ECO:0000256" key="4">
    <source>
        <dbReference type="ARBA" id="ARBA00022679"/>
    </source>
</evidence>
<evidence type="ECO:0000256" key="2">
    <source>
        <dbReference type="ARBA" id="ARBA00005771"/>
    </source>
</evidence>
<evidence type="ECO:0000256" key="1">
    <source>
        <dbReference type="ARBA" id="ARBA00004496"/>
    </source>
</evidence>
<dbReference type="InterPro" id="IPR027417">
    <property type="entry name" value="P-loop_NTPase"/>
</dbReference>
<comment type="similarity">
    <text evidence="2 5">Belongs to the sulfotransferase 1 family.</text>
</comment>
<feature type="domain" description="Sulfotransferase" evidence="6">
    <location>
        <begin position="35"/>
        <end position="279"/>
    </location>
</feature>
<accession>A0A401SBD5</accession>
<keyword evidence="3" id="KW-0963">Cytoplasm</keyword>
<keyword evidence="8" id="KW-1185">Reference proteome</keyword>
<dbReference type="Proteomes" id="UP000287033">
    <property type="component" value="Unassembled WGS sequence"/>
</dbReference>
<dbReference type="AlphaFoldDB" id="A0A401SBD5"/>
<dbReference type="OMA" id="FKSKMQD"/>
<gene>
    <name evidence="7" type="ORF">chiPu_0006147</name>
</gene>
<dbReference type="PANTHER" id="PTHR11783">
    <property type="entry name" value="SULFOTRANSFERASE SULT"/>
    <property type="match status" value="1"/>
</dbReference>
<dbReference type="GO" id="GO:0008146">
    <property type="term" value="F:sulfotransferase activity"/>
    <property type="evidence" value="ECO:0007669"/>
    <property type="project" value="InterPro"/>
</dbReference>
<keyword evidence="4 5" id="KW-0808">Transferase</keyword>
<protein>
    <recommendedName>
        <fullName evidence="5">Sulfotransferase</fullName>
        <ecNumber evidence="5">2.8.2.-</ecNumber>
    </recommendedName>
</protein>
<evidence type="ECO:0000256" key="3">
    <source>
        <dbReference type="ARBA" id="ARBA00022490"/>
    </source>
</evidence>
<sequence length="287" mass="34237">MANLNIALQYSGINFPGHLHTLQSMHYAEEFKFHDTDILIVTYPKSGTTWMQEILTLICSDGNQAPAKTIPNWIRTPWIEHYYCEDILQDKLDNRIITTHLPFHILSKSLKQSNAKVIYVARNPMDVVVSFYHFHKMAKFLPEPGTFGEFLEKFLLGKVHFGSWFEHIKDWLSHREEFNFLFITYEELKKDLRSSVEKLCKFLEHSLLPDVVDTIVWHCSFTNMKDNQMINYTLVPNEIMDHQRGKFMRKGKVGDWKEHFTEEQKQHFEKVFQEKMREMDIRFIWSL</sequence>
<dbReference type="InterPro" id="IPR000863">
    <property type="entry name" value="Sulfotransferase_dom"/>
</dbReference>
<reference evidence="7 8" key="1">
    <citation type="journal article" date="2018" name="Nat. Ecol. Evol.">
        <title>Shark genomes provide insights into elasmobranch evolution and the origin of vertebrates.</title>
        <authorList>
            <person name="Hara Y"/>
            <person name="Yamaguchi K"/>
            <person name="Onimaru K"/>
            <person name="Kadota M"/>
            <person name="Koyanagi M"/>
            <person name="Keeley SD"/>
            <person name="Tatsumi K"/>
            <person name="Tanaka K"/>
            <person name="Motone F"/>
            <person name="Kageyama Y"/>
            <person name="Nozu R"/>
            <person name="Adachi N"/>
            <person name="Nishimura O"/>
            <person name="Nakagawa R"/>
            <person name="Tanegashima C"/>
            <person name="Kiyatake I"/>
            <person name="Matsumoto R"/>
            <person name="Murakumo K"/>
            <person name="Nishida K"/>
            <person name="Terakita A"/>
            <person name="Kuratani S"/>
            <person name="Sato K"/>
            <person name="Hyodo S Kuraku.S."/>
        </authorList>
    </citation>
    <scope>NUCLEOTIDE SEQUENCE [LARGE SCALE GENOMIC DNA]</scope>
</reference>
<evidence type="ECO:0000313" key="8">
    <source>
        <dbReference type="Proteomes" id="UP000287033"/>
    </source>
</evidence>
<evidence type="ECO:0000259" key="6">
    <source>
        <dbReference type="Pfam" id="PF00685"/>
    </source>
</evidence>
<dbReference type="STRING" id="137246.A0A401SBD5"/>
<comment type="caution">
    <text evidence="7">The sequence shown here is derived from an EMBL/GenBank/DDBJ whole genome shotgun (WGS) entry which is preliminary data.</text>
</comment>
<comment type="subcellular location">
    <subcellularLocation>
        <location evidence="1">Cytoplasm</location>
    </subcellularLocation>
</comment>
<dbReference type="EC" id="2.8.2.-" evidence="5"/>
<evidence type="ECO:0000313" key="7">
    <source>
        <dbReference type="EMBL" id="GCC27721.1"/>
    </source>
</evidence>
<proteinExistence type="inferred from homology"/>